<dbReference type="RefSeq" id="WP_326926669.1">
    <property type="nucleotide sequence ID" value="NZ_CP123443.1"/>
</dbReference>
<dbReference type="Pfam" id="PF13180">
    <property type="entry name" value="PDZ_2"/>
    <property type="match status" value="2"/>
</dbReference>
<keyword evidence="3" id="KW-0378">Hydrolase</keyword>
<dbReference type="InterPro" id="IPR009003">
    <property type="entry name" value="Peptidase_S1_PA"/>
</dbReference>
<sequence length="514" mass="56169">MKYKKHSALFLIVFFSVLGGYALSYANFSRKAPENLVGKNGVYAKERTDESVLNDMSFAQLQEVFRAVPSKVLPSVVQINVSSVEEAPALDTPLFRFFGQPDGEGPKQEFQRRGQGSGSIIKKEGQTYYVLTNNHVVNNAGEIEVTTYDEQKFPAELVGKDGRVDLAIIKFEAEKELDNWNMAELGNSSDLQIGDMVMAIGSPDGLQSTVTQGIVSYMGRRGGPGGNINDFIQTDASINRGNSGGPLVNMSGQVIGINTWIASSSGSSAGLGFAIPIDNAKFVIESFLENGKLSYGWLGVSVPEYRELVEQLGSEIAKEVFGPMGVYSKKGSFVSAVYSNSPADKAGLLPGDYIIELNGEPISSSGELTFVVGMLRPNQKINMVLIRNGKQRSINVTLGERLPEDKLNEDLDKNWPGISVLPLSKNINKQLKRVSNGRLSSDENSGLLVLNVRPESALQIVGIRKGDVITEINGKKVVNLTDFYRELSKNNAKNTIFTYKRKGYELETPKIKLK</sequence>
<dbReference type="PANTHER" id="PTHR22939">
    <property type="entry name" value="SERINE PROTEASE FAMILY S1C HTRA-RELATED"/>
    <property type="match status" value="1"/>
</dbReference>
<dbReference type="InterPro" id="IPR001940">
    <property type="entry name" value="Peptidase_S1C"/>
</dbReference>
<feature type="domain" description="PDZ" evidence="4">
    <location>
        <begin position="428"/>
        <end position="481"/>
    </location>
</feature>
<dbReference type="InterPro" id="IPR036034">
    <property type="entry name" value="PDZ_sf"/>
</dbReference>
<dbReference type="EMBL" id="CP123443">
    <property type="protein sequence ID" value="WGK68485.1"/>
    <property type="molecule type" value="Genomic_DNA"/>
</dbReference>
<evidence type="ECO:0000313" key="5">
    <source>
        <dbReference type="EMBL" id="WGK68485.1"/>
    </source>
</evidence>
<dbReference type="Pfam" id="PF13365">
    <property type="entry name" value="Trypsin_2"/>
    <property type="match status" value="1"/>
</dbReference>
<keyword evidence="2" id="KW-0645">Protease</keyword>
<reference evidence="5 6" key="1">
    <citation type="submission" date="2023-04" db="EMBL/GenBank/DDBJ databases">
        <title>Spirochaete genome identified in red abalone sample constitutes a novel genus.</title>
        <authorList>
            <person name="Sharma S.P."/>
            <person name="Purcell C.M."/>
            <person name="Hyde J.R."/>
            <person name="Severin A.J."/>
        </authorList>
    </citation>
    <scope>NUCLEOTIDE SEQUENCE [LARGE SCALE GENOMIC DNA]</scope>
    <source>
        <strain evidence="5 6">SP-2023</strain>
    </source>
</reference>
<protein>
    <submittedName>
        <fullName evidence="5">Trypsin-like peptidase domain-containing protein</fullName>
    </submittedName>
</protein>
<dbReference type="PRINTS" id="PR00834">
    <property type="entry name" value="PROTEASES2C"/>
</dbReference>
<dbReference type="PANTHER" id="PTHR22939:SF129">
    <property type="entry name" value="SERINE PROTEASE HTRA2, MITOCHONDRIAL"/>
    <property type="match status" value="1"/>
</dbReference>
<evidence type="ECO:0000259" key="4">
    <source>
        <dbReference type="PROSITE" id="PS50106"/>
    </source>
</evidence>
<feature type="domain" description="PDZ" evidence="4">
    <location>
        <begin position="313"/>
        <end position="389"/>
    </location>
</feature>
<evidence type="ECO:0000313" key="6">
    <source>
        <dbReference type="Proteomes" id="UP001228690"/>
    </source>
</evidence>
<comment type="similarity">
    <text evidence="1">Belongs to the peptidase S1C family.</text>
</comment>
<dbReference type="Gene3D" id="2.30.42.10">
    <property type="match status" value="2"/>
</dbReference>
<dbReference type="SMART" id="SM00228">
    <property type="entry name" value="PDZ"/>
    <property type="match status" value="2"/>
</dbReference>
<keyword evidence="6" id="KW-1185">Reference proteome</keyword>
<evidence type="ECO:0000256" key="3">
    <source>
        <dbReference type="ARBA" id="ARBA00022801"/>
    </source>
</evidence>
<dbReference type="PROSITE" id="PS50106">
    <property type="entry name" value="PDZ"/>
    <property type="match status" value="2"/>
</dbReference>
<evidence type="ECO:0000256" key="2">
    <source>
        <dbReference type="ARBA" id="ARBA00022670"/>
    </source>
</evidence>
<dbReference type="SUPFAM" id="SSF50494">
    <property type="entry name" value="Trypsin-like serine proteases"/>
    <property type="match status" value="1"/>
</dbReference>
<organism evidence="5 6">
    <name type="scientific">Candidatus Haliotispira prima</name>
    <dbReference type="NCBI Taxonomy" id="3034016"/>
    <lineage>
        <taxon>Bacteria</taxon>
        <taxon>Pseudomonadati</taxon>
        <taxon>Spirochaetota</taxon>
        <taxon>Spirochaetia</taxon>
        <taxon>Spirochaetales</taxon>
        <taxon>Spirochaetaceae</taxon>
        <taxon>Candidatus Haliotispira</taxon>
    </lineage>
</organism>
<gene>
    <name evidence="5" type="ORF">P0082_08335</name>
</gene>
<name>A0ABY8MG27_9SPIO</name>
<evidence type="ECO:0000256" key="1">
    <source>
        <dbReference type="ARBA" id="ARBA00010541"/>
    </source>
</evidence>
<proteinExistence type="inferred from homology"/>
<dbReference type="InterPro" id="IPR001478">
    <property type="entry name" value="PDZ"/>
</dbReference>
<dbReference type="SUPFAM" id="SSF50156">
    <property type="entry name" value="PDZ domain-like"/>
    <property type="match status" value="2"/>
</dbReference>
<dbReference type="Proteomes" id="UP001228690">
    <property type="component" value="Chromosome"/>
</dbReference>
<accession>A0ABY8MG27</accession>
<dbReference type="Gene3D" id="2.40.10.120">
    <property type="match status" value="1"/>
</dbReference>